<protein>
    <submittedName>
        <fullName evidence="4">NUDIX hydrolase</fullName>
        <ecNumber evidence="4">3.6.-.-</ecNumber>
    </submittedName>
</protein>
<dbReference type="Gene3D" id="3.90.79.10">
    <property type="entry name" value="Nucleoside Triphosphate Pyrophosphohydrolase"/>
    <property type="match status" value="1"/>
</dbReference>
<dbReference type="InterPro" id="IPR015797">
    <property type="entry name" value="NUDIX_hydrolase-like_dom_sf"/>
</dbReference>
<dbReference type="SUPFAM" id="SSF55811">
    <property type="entry name" value="Nudix"/>
    <property type="match status" value="1"/>
</dbReference>
<reference evidence="5" key="1">
    <citation type="journal article" date="2019" name="Int. J. Syst. Evol. Microbiol.">
        <title>The Global Catalogue of Microorganisms (GCM) 10K type strain sequencing project: providing services to taxonomists for standard genome sequencing and annotation.</title>
        <authorList>
            <consortium name="The Broad Institute Genomics Platform"/>
            <consortium name="The Broad Institute Genome Sequencing Center for Infectious Disease"/>
            <person name="Wu L."/>
            <person name="Ma J."/>
        </authorList>
    </citation>
    <scope>NUCLEOTIDE SEQUENCE [LARGE SCALE GENOMIC DNA]</scope>
    <source>
        <strain evidence="5">CCM 8906</strain>
    </source>
</reference>
<dbReference type="EMBL" id="JBHTOM010000043">
    <property type="protein sequence ID" value="MFD1550521.1"/>
    <property type="molecule type" value="Genomic_DNA"/>
</dbReference>
<dbReference type="InterPro" id="IPR000086">
    <property type="entry name" value="NUDIX_hydrolase_dom"/>
</dbReference>
<comment type="caution">
    <text evidence="4">The sequence shown here is derived from an EMBL/GenBank/DDBJ whole genome shotgun (WGS) entry which is preliminary data.</text>
</comment>
<proteinExistence type="predicted"/>
<dbReference type="GO" id="GO:0016787">
    <property type="term" value="F:hydrolase activity"/>
    <property type="evidence" value="ECO:0007669"/>
    <property type="project" value="UniProtKB-KW"/>
</dbReference>
<organism evidence="4 5">
    <name type="scientific">Levilactobacillus fuyuanensis</name>
    <dbReference type="NCBI Taxonomy" id="2486022"/>
    <lineage>
        <taxon>Bacteria</taxon>
        <taxon>Bacillati</taxon>
        <taxon>Bacillota</taxon>
        <taxon>Bacilli</taxon>
        <taxon>Lactobacillales</taxon>
        <taxon>Lactobacillaceae</taxon>
        <taxon>Levilactobacillus</taxon>
    </lineage>
</organism>
<sequence>MNKIISHIIVPTDKGIILIRRTKKERGKVNVFPHWWDIPGGLSESEELPKDAAIRECKEEIGLDVTINKIIGEDSNFDNLKKTVYTRLVYLANEVDIEDEQEIQLNITEHDKIFFLDSLKHLKKDVNIVPYVSDAISKVLTQ</sequence>
<name>A0ABW4H776_9LACO</name>
<dbReference type="CDD" id="cd02883">
    <property type="entry name" value="NUDIX_Hydrolase"/>
    <property type="match status" value="1"/>
</dbReference>
<comment type="cofactor">
    <cofactor evidence="1">
        <name>Mg(2+)</name>
        <dbReference type="ChEBI" id="CHEBI:18420"/>
    </cofactor>
</comment>
<evidence type="ECO:0000313" key="5">
    <source>
        <dbReference type="Proteomes" id="UP001597195"/>
    </source>
</evidence>
<dbReference type="PANTHER" id="PTHR43046:SF14">
    <property type="entry name" value="MUTT_NUDIX FAMILY PROTEIN"/>
    <property type="match status" value="1"/>
</dbReference>
<dbReference type="EC" id="3.6.-.-" evidence="4"/>
<evidence type="ECO:0000313" key="4">
    <source>
        <dbReference type="EMBL" id="MFD1550521.1"/>
    </source>
</evidence>
<dbReference type="Proteomes" id="UP001597195">
    <property type="component" value="Unassembled WGS sequence"/>
</dbReference>
<dbReference type="PANTHER" id="PTHR43046">
    <property type="entry name" value="GDP-MANNOSE MANNOSYL HYDROLASE"/>
    <property type="match status" value="1"/>
</dbReference>
<evidence type="ECO:0000256" key="2">
    <source>
        <dbReference type="ARBA" id="ARBA00022801"/>
    </source>
</evidence>
<keyword evidence="5" id="KW-1185">Reference proteome</keyword>
<keyword evidence="2 4" id="KW-0378">Hydrolase</keyword>
<gene>
    <name evidence="4" type="ORF">ACFQ5T_12690</name>
</gene>
<evidence type="ECO:0000256" key="1">
    <source>
        <dbReference type="ARBA" id="ARBA00001946"/>
    </source>
</evidence>
<dbReference type="Pfam" id="PF00293">
    <property type="entry name" value="NUDIX"/>
    <property type="match status" value="1"/>
</dbReference>
<evidence type="ECO:0000259" key="3">
    <source>
        <dbReference type="PROSITE" id="PS51462"/>
    </source>
</evidence>
<dbReference type="PROSITE" id="PS51462">
    <property type="entry name" value="NUDIX"/>
    <property type="match status" value="1"/>
</dbReference>
<dbReference type="RefSeq" id="WP_164508931.1">
    <property type="nucleotide sequence ID" value="NZ_JBHTOM010000043.1"/>
</dbReference>
<accession>A0ABW4H776</accession>
<feature type="domain" description="Nudix hydrolase" evidence="3">
    <location>
        <begin position="1"/>
        <end position="142"/>
    </location>
</feature>